<sequence>MVKKLDRLSESKAMQLIGAIIDQGGDEASVAALDHASALLDQYLAVNVAVRHACRAHYFRANIWSAKRHSSPDWQAWLWKSEAIDGEILELRRALAHPGFEELEPRERAQIYTNLGNILNHTGRFIEAVEYWDRALIAVPKFAMACGNRGVGLGHYAHALYDPGHHGVLMIFAAESLAQACADDAVVESYGYEEAFGKFAAHLDDIWTRYDIPGMVGQIDLLNHSMGRGKKEREYRQWCLSNRLFINPLNDIGPNPIAARDVMTLPSITAGLDEESGVPAVIHYFSIIKQEFCAARYALYEGITATGVHFSDRGVLLYNTLDYPAFGFAVERMKMAFRGAYAVFDKTAFLLNTYLDLGHKDRQVNFRNLWFVKGKGKELHPALDGLANWPLRGLFWLSKDIFEDDFQEVTEPDAQSLYELRNHMEHKFVAVHDSLLRFTSTQRAEPRKAGISDLPVTDLIAKTVRQLKLARATITYLSLGIHAEERRRGYKKGGDALGVPMILNAWDDNWKRQD</sequence>
<dbReference type="InterPro" id="IPR040826">
    <property type="entry name" value="HEPN_LA2681"/>
</dbReference>
<dbReference type="Proteomes" id="UP000321638">
    <property type="component" value="Unassembled WGS sequence"/>
</dbReference>
<dbReference type="Gene3D" id="1.25.40.10">
    <property type="entry name" value="Tetratricopeptide repeat domain"/>
    <property type="match status" value="1"/>
</dbReference>
<dbReference type="InterPro" id="IPR019734">
    <property type="entry name" value="TPR_rpt"/>
</dbReference>
<dbReference type="PROSITE" id="PS50005">
    <property type="entry name" value="TPR"/>
    <property type="match status" value="1"/>
</dbReference>
<dbReference type="Pfam" id="PF18733">
    <property type="entry name" value="HEPN_LA2681"/>
    <property type="match status" value="1"/>
</dbReference>
<gene>
    <name evidence="3" type="ORF">FHP25_07755</name>
</gene>
<reference evidence="3 4" key="1">
    <citation type="submission" date="2019-06" db="EMBL/GenBank/DDBJ databases">
        <title>New taxonomy in bacterial strain CC-CFT640, isolated from vineyard.</title>
        <authorList>
            <person name="Lin S.-Y."/>
            <person name="Tsai C.-F."/>
            <person name="Young C.-C."/>
        </authorList>
    </citation>
    <scope>NUCLEOTIDE SEQUENCE [LARGE SCALE GENOMIC DNA]</scope>
    <source>
        <strain evidence="3 4">CC-CFT640</strain>
    </source>
</reference>
<dbReference type="SMART" id="SM00028">
    <property type="entry name" value="TPR"/>
    <property type="match status" value="1"/>
</dbReference>
<comment type="caution">
    <text evidence="3">The sequence shown here is derived from an EMBL/GenBank/DDBJ whole genome shotgun (WGS) entry which is preliminary data.</text>
</comment>
<dbReference type="AlphaFoldDB" id="A0A5C8PQS4"/>
<protein>
    <recommendedName>
        <fullName evidence="2">LA2681-like HEPN domain-containing protein</fullName>
    </recommendedName>
</protein>
<evidence type="ECO:0000259" key="2">
    <source>
        <dbReference type="Pfam" id="PF18733"/>
    </source>
</evidence>
<keyword evidence="4" id="KW-1185">Reference proteome</keyword>
<feature type="repeat" description="TPR" evidence="1">
    <location>
        <begin position="109"/>
        <end position="142"/>
    </location>
</feature>
<dbReference type="RefSeq" id="WP_147846359.1">
    <property type="nucleotide sequence ID" value="NZ_VDUZ01000007.1"/>
</dbReference>
<organism evidence="3 4">
    <name type="scientific">Vineibacter terrae</name>
    <dbReference type="NCBI Taxonomy" id="2586908"/>
    <lineage>
        <taxon>Bacteria</taxon>
        <taxon>Pseudomonadati</taxon>
        <taxon>Pseudomonadota</taxon>
        <taxon>Alphaproteobacteria</taxon>
        <taxon>Hyphomicrobiales</taxon>
        <taxon>Vineibacter</taxon>
    </lineage>
</organism>
<keyword evidence="1" id="KW-0802">TPR repeat</keyword>
<dbReference type="SUPFAM" id="SSF48452">
    <property type="entry name" value="TPR-like"/>
    <property type="match status" value="1"/>
</dbReference>
<accession>A0A5C8PQS4</accession>
<proteinExistence type="predicted"/>
<dbReference type="InterPro" id="IPR011990">
    <property type="entry name" value="TPR-like_helical_dom_sf"/>
</dbReference>
<dbReference type="EMBL" id="VDUZ01000007">
    <property type="protein sequence ID" value="TXL78091.1"/>
    <property type="molecule type" value="Genomic_DNA"/>
</dbReference>
<evidence type="ECO:0000313" key="4">
    <source>
        <dbReference type="Proteomes" id="UP000321638"/>
    </source>
</evidence>
<name>A0A5C8PQS4_9HYPH</name>
<evidence type="ECO:0000256" key="1">
    <source>
        <dbReference type="PROSITE-ProRule" id="PRU00339"/>
    </source>
</evidence>
<evidence type="ECO:0000313" key="3">
    <source>
        <dbReference type="EMBL" id="TXL78091.1"/>
    </source>
</evidence>
<feature type="domain" description="LA2681-like HEPN" evidence="2">
    <location>
        <begin position="274"/>
        <end position="484"/>
    </location>
</feature>
<dbReference type="OrthoDB" id="108555at2"/>